<evidence type="ECO:0000256" key="4">
    <source>
        <dbReference type="SAM" id="SignalP"/>
    </source>
</evidence>
<dbReference type="NCBIfam" id="TIGR01256">
    <property type="entry name" value="modA"/>
    <property type="match status" value="1"/>
</dbReference>
<name>A0ABT2GYT5_9MICO</name>
<feature type="chain" id="PRO_5046781436" evidence="4">
    <location>
        <begin position="35"/>
        <end position="281"/>
    </location>
</feature>
<dbReference type="EMBL" id="JANLCM010000002">
    <property type="protein sequence ID" value="MCS5720094.1"/>
    <property type="molecule type" value="Genomic_DNA"/>
</dbReference>
<sequence length="281" mass="27317">MSSSVRRNPRAHFAIGLLAASVIALLAGCAGSGAASGSGGADPSSATSPSPTGPALEGSITVFAAASLTQTFTELAARFEGENPGTTVALNFAGSSDLVTQITEGAPADVFASADDKNMAKLTDAALVDPAAPIGFATNVLEIAVPPANPAGITSFADLAAPGVKLVVCAPQVPCGAAAAAVEQAAGVTLSPVSEESSVTDVLGKVTSGEADAGLVYVTDVKAAGDAVKGIEFPESSGAVNTYPIAVVKDSKAADVAQAFVDYVAGPVGQGVLADAGFGVP</sequence>
<comment type="similarity">
    <text evidence="1">Belongs to the bacterial solute-binding protein ModA family.</text>
</comment>
<dbReference type="PROSITE" id="PS51257">
    <property type="entry name" value="PROKAR_LIPOPROTEIN"/>
    <property type="match status" value="1"/>
</dbReference>
<feature type="signal peptide" evidence="4">
    <location>
        <begin position="1"/>
        <end position="34"/>
    </location>
</feature>
<evidence type="ECO:0000256" key="2">
    <source>
        <dbReference type="ARBA" id="ARBA00022723"/>
    </source>
</evidence>
<evidence type="ECO:0000256" key="3">
    <source>
        <dbReference type="ARBA" id="ARBA00022729"/>
    </source>
</evidence>
<evidence type="ECO:0000313" key="6">
    <source>
        <dbReference type="Proteomes" id="UP001165584"/>
    </source>
</evidence>
<dbReference type="CDD" id="cd13538">
    <property type="entry name" value="PBP2_ModA_like_1"/>
    <property type="match status" value="1"/>
</dbReference>
<gene>
    <name evidence="5" type="primary">modA</name>
    <name evidence="5" type="ORF">N1027_18340</name>
</gene>
<evidence type="ECO:0000256" key="1">
    <source>
        <dbReference type="ARBA" id="ARBA00009175"/>
    </source>
</evidence>
<dbReference type="InterPro" id="IPR050682">
    <property type="entry name" value="ModA/WtpA"/>
</dbReference>
<evidence type="ECO:0000313" key="5">
    <source>
        <dbReference type="EMBL" id="MCS5720094.1"/>
    </source>
</evidence>
<keyword evidence="3 4" id="KW-0732">Signal</keyword>
<keyword evidence="2" id="KW-0479">Metal-binding</keyword>
<dbReference type="RefSeq" id="WP_259509915.1">
    <property type="nucleotide sequence ID" value="NZ_JANLCM010000002.1"/>
</dbReference>
<dbReference type="InterPro" id="IPR005950">
    <property type="entry name" value="ModA"/>
</dbReference>
<comment type="caution">
    <text evidence="5">The sequence shown here is derived from an EMBL/GenBank/DDBJ whole genome shotgun (WGS) entry which is preliminary data.</text>
</comment>
<dbReference type="PANTHER" id="PTHR30632">
    <property type="entry name" value="MOLYBDATE-BINDING PERIPLASMIC PROTEIN"/>
    <property type="match status" value="1"/>
</dbReference>
<proteinExistence type="inferred from homology"/>
<keyword evidence="6" id="KW-1185">Reference proteome</keyword>
<dbReference type="Proteomes" id="UP001165584">
    <property type="component" value="Unassembled WGS sequence"/>
</dbReference>
<dbReference type="PANTHER" id="PTHR30632:SF0">
    <property type="entry name" value="SULFATE-BINDING PROTEIN"/>
    <property type="match status" value="1"/>
</dbReference>
<protein>
    <submittedName>
        <fullName evidence="5">Molybdate ABC transporter substrate-binding protein</fullName>
    </submittedName>
</protein>
<dbReference type="Pfam" id="PF13531">
    <property type="entry name" value="SBP_bac_11"/>
    <property type="match status" value="1"/>
</dbReference>
<reference evidence="5" key="1">
    <citation type="submission" date="2022-08" db="EMBL/GenBank/DDBJ databases">
        <authorList>
            <person name="Deng Y."/>
            <person name="Han X.-F."/>
            <person name="Zhang Y.-Q."/>
        </authorList>
    </citation>
    <scope>NUCLEOTIDE SEQUENCE</scope>
    <source>
        <strain evidence="5">CPCC 205763</strain>
    </source>
</reference>
<dbReference type="PIRSF" id="PIRSF004846">
    <property type="entry name" value="ModA"/>
    <property type="match status" value="1"/>
</dbReference>
<organism evidence="5 6">
    <name type="scientific">Herbiconiux aconitum</name>
    <dbReference type="NCBI Taxonomy" id="2970913"/>
    <lineage>
        <taxon>Bacteria</taxon>
        <taxon>Bacillati</taxon>
        <taxon>Actinomycetota</taxon>
        <taxon>Actinomycetes</taxon>
        <taxon>Micrococcales</taxon>
        <taxon>Microbacteriaceae</taxon>
        <taxon>Herbiconiux</taxon>
    </lineage>
</organism>
<accession>A0ABT2GYT5</accession>
<dbReference type="Gene3D" id="3.40.190.10">
    <property type="entry name" value="Periplasmic binding protein-like II"/>
    <property type="match status" value="2"/>
</dbReference>
<dbReference type="SUPFAM" id="SSF53850">
    <property type="entry name" value="Periplasmic binding protein-like II"/>
    <property type="match status" value="1"/>
</dbReference>